<comment type="subcellular location">
    <subcellularLocation>
        <location evidence="7">Cytoplasm</location>
    </subcellularLocation>
</comment>
<dbReference type="NCBIfam" id="TIGR00464">
    <property type="entry name" value="gltX_bact"/>
    <property type="match status" value="1"/>
</dbReference>
<comment type="catalytic activity">
    <reaction evidence="7">
        <text>tRNA(Glu) + L-glutamate + ATP = L-glutamyl-tRNA(Glu) + AMP + diphosphate</text>
        <dbReference type="Rhea" id="RHEA:23540"/>
        <dbReference type="Rhea" id="RHEA-COMP:9663"/>
        <dbReference type="Rhea" id="RHEA-COMP:9680"/>
        <dbReference type="ChEBI" id="CHEBI:29985"/>
        <dbReference type="ChEBI" id="CHEBI:30616"/>
        <dbReference type="ChEBI" id="CHEBI:33019"/>
        <dbReference type="ChEBI" id="CHEBI:78442"/>
        <dbReference type="ChEBI" id="CHEBI:78520"/>
        <dbReference type="ChEBI" id="CHEBI:456215"/>
        <dbReference type="EC" id="6.1.1.17"/>
    </reaction>
</comment>
<dbReference type="EMBL" id="CAKMMW010000033">
    <property type="protein sequence ID" value="CAH1229348.1"/>
    <property type="molecule type" value="Genomic_DNA"/>
</dbReference>
<keyword evidence="5 7" id="KW-0648">Protein biosynthesis</keyword>
<keyword evidence="6 7" id="KW-0030">Aminoacyl-tRNA synthetase</keyword>
<keyword evidence="7" id="KW-0963">Cytoplasm</keyword>
<dbReference type="Proteomes" id="UP000838821">
    <property type="component" value="Unassembled WGS sequence"/>
</dbReference>
<dbReference type="CDD" id="cd00808">
    <property type="entry name" value="GluRS_core"/>
    <property type="match status" value="1"/>
</dbReference>
<evidence type="ECO:0000259" key="9">
    <source>
        <dbReference type="Pfam" id="PF19269"/>
    </source>
</evidence>
<dbReference type="GO" id="GO:0004818">
    <property type="term" value="F:glutamate-tRNA ligase activity"/>
    <property type="evidence" value="ECO:0007669"/>
    <property type="project" value="UniProtKB-EC"/>
</dbReference>
<feature type="domain" description="Glutamyl/glutaminyl-tRNA synthetase class Ib catalytic" evidence="8">
    <location>
        <begin position="15"/>
        <end position="333"/>
    </location>
</feature>
<dbReference type="InterPro" id="IPR000924">
    <property type="entry name" value="Glu/Gln-tRNA-synth"/>
</dbReference>
<evidence type="ECO:0000259" key="8">
    <source>
        <dbReference type="Pfam" id="PF00749"/>
    </source>
</evidence>
<dbReference type="Gene3D" id="3.40.50.620">
    <property type="entry name" value="HUPs"/>
    <property type="match status" value="1"/>
</dbReference>
<dbReference type="Pfam" id="PF19269">
    <property type="entry name" value="Anticodon_2"/>
    <property type="match status" value="1"/>
</dbReference>
<dbReference type="InterPro" id="IPR020058">
    <property type="entry name" value="Glu/Gln-tRNA-synth_Ib_cat-dom"/>
</dbReference>
<gene>
    <name evidence="7 10" type="primary">gltX</name>
    <name evidence="10" type="ORF">PAECIP111891_06440</name>
</gene>
<feature type="short sequence motif" description="'KMSKS' region" evidence="7">
    <location>
        <begin position="262"/>
        <end position="266"/>
    </location>
</feature>
<dbReference type="InterPro" id="IPR045462">
    <property type="entry name" value="aa-tRNA-synth_I_cd-bd"/>
</dbReference>
<name>A0ABM9CY00_9BACL</name>
<evidence type="ECO:0000313" key="10">
    <source>
        <dbReference type="EMBL" id="CAH1229348.1"/>
    </source>
</evidence>
<keyword evidence="3 7" id="KW-0547">Nucleotide-binding</keyword>
<comment type="caution">
    <text evidence="10">The sequence shown here is derived from an EMBL/GenBank/DDBJ whole genome shotgun (WGS) entry which is preliminary data.</text>
</comment>
<dbReference type="InterPro" id="IPR049940">
    <property type="entry name" value="GluQ/Sye"/>
</dbReference>
<evidence type="ECO:0000256" key="2">
    <source>
        <dbReference type="ARBA" id="ARBA00022598"/>
    </source>
</evidence>
<evidence type="ECO:0000313" key="11">
    <source>
        <dbReference type="Proteomes" id="UP000838821"/>
    </source>
</evidence>
<keyword evidence="4 7" id="KW-0067">ATP-binding</keyword>
<evidence type="ECO:0000256" key="3">
    <source>
        <dbReference type="ARBA" id="ARBA00022741"/>
    </source>
</evidence>
<dbReference type="InterPro" id="IPR033910">
    <property type="entry name" value="GluRS_core"/>
</dbReference>
<comment type="caution">
    <text evidence="7">Lacks conserved residue(s) required for the propagation of feature annotation.</text>
</comment>
<keyword evidence="11" id="KW-1185">Reference proteome</keyword>
<dbReference type="InterPro" id="IPR004527">
    <property type="entry name" value="Glu-tRNA-ligase_bac/mito"/>
</dbReference>
<feature type="domain" description="Aminoacyl-tRNA synthetase class I anticodon-binding" evidence="9">
    <location>
        <begin position="347"/>
        <end position="493"/>
    </location>
</feature>
<reference evidence="10" key="1">
    <citation type="submission" date="2022-01" db="EMBL/GenBank/DDBJ databases">
        <authorList>
            <person name="Criscuolo A."/>
        </authorList>
    </citation>
    <scope>NUCLEOTIDE SEQUENCE</scope>
    <source>
        <strain evidence="10">CIP111891</strain>
    </source>
</reference>
<evidence type="ECO:0000256" key="6">
    <source>
        <dbReference type="ARBA" id="ARBA00023146"/>
    </source>
</evidence>
<evidence type="ECO:0000256" key="1">
    <source>
        <dbReference type="ARBA" id="ARBA00007894"/>
    </source>
</evidence>
<dbReference type="HAMAP" id="MF_00022">
    <property type="entry name" value="Glu_tRNA_synth_type1"/>
    <property type="match status" value="1"/>
</dbReference>
<dbReference type="EC" id="6.1.1.17" evidence="7"/>
<proteinExistence type="inferred from homology"/>
<sequence length="495" mass="55696">MHVRRKGDTTMSQPLRVRYAPSPTGHLHIGGARTALFDYLLARKNGGAFVVRFEDTDQTRHKESGIEDQLNGLRWLGLEWDESVDIGGPYGPYRQMERLDIYKTYLDKLLQSGHAYGCYCSEADLEQERAEQEASGEMGGYSGKCRNLTPEQIAAYQAEGRAPSTRFRVPTDRIIAIEDKVREHVEFDSNGIGDFIIARPDGIPTYNFAVIVDDHLMKINLVIRGEEHLSNTPRQVLMYEALDMPIPDFAHLALILNPDRKKMSKRDESIIQFIEQYKELGYLPEAVLNFIALLGWSPGGEEEMFTKEELIAQFDLDRVSKSPAVFDMDKLNWMNNAYLKKAPLSRVVDLCLPHLRKAGYLQQGDLDAAAGAWVEALVSLNQERMRYAAEIVELSAIFFKDELVIDDEAAAVLKEEHVPVVLTSFLAQVEQAEAFTVEAMPALLKAVQKETGFKGKQLFMSVRSALTGQVHGPDLNVSLFLLGKEKVVSRLQSLL</sequence>
<dbReference type="SUPFAM" id="SSF52374">
    <property type="entry name" value="Nucleotidylyl transferase"/>
    <property type="match status" value="1"/>
</dbReference>
<dbReference type="InterPro" id="IPR020751">
    <property type="entry name" value="aa-tRNA-synth_I_codon-bd_sub2"/>
</dbReference>
<dbReference type="Gene3D" id="1.10.10.350">
    <property type="match status" value="1"/>
</dbReference>
<dbReference type="PANTHER" id="PTHR43311:SF2">
    <property type="entry name" value="GLUTAMATE--TRNA LIGASE, MITOCHONDRIAL-RELATED"/>
    <property type="match status" value="1"/>
</dbReference>
<comment type="similarity">
    <text evidence="1 7">Belongs to the class-I aminoacyl-tRNA synthetase family. Glutamate--tRNA ligase type 1 subfamily.</text>
</comment>
<comment type="subunit">
    <text evidence="7">Monomer.</text>
</comment>
<evidence type="ECO:0000256" key="7">
    <source>
        <dbReference type="HAMAP-Rule" id="MF_00022"/>
    </source>
</evidence>
<protein>
    <recommendedName>
        <fullName evidence="7">Glutamate--tRNA ligase</fullName>
        <ecNumber evidence="7">6.1.1.17</ecNumber>
    </recommendedName>
    <alternativeName>
        <fullName evidence="7">Glutamyl-tRNA synthetase</fullName>
        <shortName evidence="7">GluRS</shortName>
    </alternativeName>
</protein>
<organism evidence="10 11">
    <name type="scientific">Paenibacillus allorhizoplanae</name>
    <dbReference type="NCBI Taxonomy" id="2905648"/>
    <lineage>
        <taxon>Bacteria</taxon>
        <taxon>Bacillati</taxon>
        <taxon>Bacillota</taxon>
        <taxon>Bacilli</taxon>
        <taxon>Bacillales</taxon>
        <taxon>Paenibacillaceae</taxon>
        <taxon>Paenibacillus</taxon>
    </lineage>
</organism>
<dbReference type="InterPro" id="IPR008925">
    <property type="entry name" value="aa_tRNA-synth_I_cd-bd_sf"/>
</dbReference>
<evidence type="ECO:0000256" key="5">
    <source>
        <dbReference type="ARBA" id="ARBA00022917"/>
    </source>
</evidence>
<keyword evidence="2 7" id="KW-0436">Ligase</keyword>
<dbReference type="PANTHER" id="PTHR43311">
    <property type="entry name" value="GLUTAMATE--TRNA LIGASE"/>
    <property type="match status" value="1"/>
</dbReference>
<accession>A0ABM9CY00</accession>
<evidence type="ECO:0000256" key="4">
    <source>
        <dbReference type="ARBA" id="ARBA00022840"/>
    </source>
</evidence>
<dbReference type="PROSITE" id="PS00178">
    <property type="entry name" value="AA_TRNA_LIGASE_I"/>
    <property type="match status" value="1"/>
</dbReference>
<feature type="binding site" evidence="7">
    <location>
        <position position="265"/>
    </location>
    <ligand>
        <name>ATP</name>
        <dbReference type="ChEBI" id="CHEBI:30616"/>
    </ligand>
</feature>
<dbReference type="InterPro" id="IPR001412">
    <property type="entry name" value="aa-tRNA-synth_I_CS"/>
</dbReference>
<dbReference type="InterPro" id="IPR014729">
    <property type="entry name" value="Rossmann-like_a/b/a_fold"/>
</dbReference>
<feature type="short sequence motif" description="'HIGH' region" evidence="7">
    <location>
        <begin position="21"/>
        <end position="31"/>
    </location>
</feature>
<dbReference type="Pfam" id="PF00749">
    <property type="entry name" value="tRNA-synt_1c"/>
    <property type="match status" value="1"/>
</dbReference>
<dbReference type="PRINTS" id="PR00987">
    <property type="entry name" value="TRNASYNTHGLU"/>
</dbReference>
<dbReference type="SUPFAM" id="SSF48163">
    <property type="entry name" value="An anticodon-binding domain of class I aminoacyl-tRNA synthetases"/>
    <property type="match status" value="1"/>
</dbReference>
<comment type="function">
    <text evidence="7">Catalyzes the attachment of glutamate to tRNA(Glu) in a two-step reaction: glutamate is first activated by ATP to form Glu-AMP and then transferred to the acceptor end of tRNA(Glu).</text>
</comment>